<dbReference type="AlphaFoldDB" id="A0A242MVB8"/>
<name>A0A242MVB8_CABSO</name>
<reference evidence="1 2" key="1">
    <citation type="submission" date="2017-03" db="EMBL/GenBank/DDBJ databases">
        <title>Genome analysis of strain PAMC 26577.</title>
        <authorList>
            <person name="Oh H.-M."/>
            <person name="Yang J.-A."/>
        </authorList>
    </citation>
    <scope>NUCLEOTIDE SEQUENCE [LARGE SCALE GENOMIC DNA]</scope>
    <source>
        <strain evidence="1 2">PAMC 26577</strain>
    </source>
</reference>
<gene>
    <name evidence="1" type="ORF">PAMC26577_13230</name>
</gene>
<accession>A0A242MVB8</accession>
<comment type="caution">
    <text evidence="1">The sequence shown here is derived from an EMBL/GenBank/DDBJ whole genome shotgun (WGS) entry which is preliminary data.</text>
</comment>
<sequence>MYERWSDGRVIVNEDFDTQGRAIEAAKALAQTYGVEIAPYPWVVALCRADGWEVVPFERSCDDDKSGYFWQYRKDGEGEGGYPSQDATETEFAAWLECLYHAAVCA</sequence>
<proteinExistence type="predicted"/>
<protein>
    <submittedName>
        <fullName evidence="1">Uncharacterized protein</fullName>
    </submittedName>
</protein>
<dbReference type="Proteomes" id="UP000195221">
    <property type="component" value="Unassembled WGS sequence"/>
</dbReference>
<dbReference type="EMBL" id="NBTZ01000050">
    <property type="protein sequence ID" value="OTP75381.1"/>
    <property type="molecule type" value="Genomic_DNA"/>
</dbReference>
<evidence type="ECO:0000313" key="1">
    <source>
        <dbReference type="EMBL" id="OTP75381.1"/>
    </source>
</evidence>
<evidence type="ECO:0000313" key="2">
    <source>
        <dbReference type="Proteomes" id="UP000195221"/>
    </source>
</evidence>
<organism evidence="1 2">
    <name type="scientific">Caballeronia sordidicola</name>
    <name type="common">Burkholderia sordidicola</name>
    <dbReference type="NCBI Taxonomy" id="196367"/>
    <lineage>
        <taxon>Bacteria</taxon>
        <taxon>Pseudomonadati</taxon>
        <taxon>Pseudomonadota</taxon>
        <taxon>Betaproteobacteria</taxon>
        <taxon>Burkholderiales</taxon>
        <taxon>Burkholderiaceae</taxon>
        <taxon>Caballeronia</taxon>
    </lineage>
</organism>